<feature type="signal peptide" evidence="2">
    <location>
        <begin position="1"/>
        <end position="16"/>
    </location>
</feature>
<feature type="compositionally biased region" description="Basic residues" evidence="1">
    <location>
        <begin position="99"/>
        <end position="114"/>
    </location>
</feature>
<evidence type="ECO:0000313" key="3">
    <source>
        <dbReference type="EMBL" id="OWF56370.1"/>
    </source>
</evidence>
<keyword evidence="2" id="KW-0732">Signal</keyword>
<reference evidence="3 4" key="1">
    <citation type="journal article" date="2017" name="Nat. Ecol. Evol.">
        <title>Scallop genome provides insights into evolution of bilaterian karyotype and development.</title>
        <authorList>
            <person name="Wang S."/>
            <person name="Zhang J."/>
            <person name="Jiao W."/>
            <person name="Li J."/>
            <person name="Xun X."/>
            <person name="Sun Y."/>
            <person name="Guo X."/>
            <person name="Huan P."/>
            <person name="Dong B."/>
            <person name="Zhang L."/>
            <person name="Hu X."/>
            <person name="Sun X."/>
            <person name="Wang J."/>
            <person name="Zhao C."/>
            <person name="Wang Y."/>
            <person name="Wang D."/>
            <person name="Huang X."/>
            <person name="Wang R."/>
            <person name="Lv J."/>
            <person name="Li Y."/>
            <person name="Zhang Z."/>
            <person name="Liu B."/>
            <person name="Lu W."/>
            <person name="Hui Y."/>
            <person name="Liang J."/>
            <person name="Zhou Z."/>
            <person name="Hou R."/>
            <person name="Li X."/>
            <person name="Liu Y."/>
            <person name="Li H."/>
            <person name="Ning X."/>
            <person name="Lin Y."/>
            <person name="Zhao L."/>
            <person name="Xing Q."/>
            <person name="Dou J."/>
            <person name="Li Y."/>
            <person name="Mao J."/>
            <person name="Guo H."/>
            <person name="Dou H."/>
            <person name="Li T."/>
            <person name="Mu C."/>
            <person name="Jiang W."/>
            <person name="Fu Q."/>
            <person name="Fu X."/>
            <person name="Miao Y."/>
            <person name="Liu J."/>
            <person name="Yu Q."/>
            <person name="Li R."/>
            <person name="Liao H."/>
            <person name="Li X."/>
            <person name="Kong Y."/>
            <person name="Jiang Z."/>
            <person name="Chourrout D."/>
            <person name="Li R."/>
            <person name="Bao Z."/>
        </authorList>
    </citation>
    <scope>NUCLEOTIDE SEQUENCE [LARGE SCALE GENOMIC DNA]</scope>
    <source>
        <strain evidence="3 4">PY_sf001</strain>
    </source>
</reference>
<gene>
    <name evidence="3" type="ORF">KP79_PYT14402</name>
</gene>
<dbReference type="Proteomes" id="UP000242188">
    <property type="component" value="Unassembled WGS sequence"/>
</dbReference>
<comment type="caution">
    <text evidence="3">The sequence shown here is derived from an EMBL/GenBank/DDBJ whole genome shotgun (WGS) entry which is preliminary data.</text>
</comment>
<dbReference type="OrthoDB" id="10529801at2759"/>
<feature type="compositionally biased region" description="Basic residues" evidence="1">
    <location>
        <begin position="154"/>
        <end position="169"/>
    </location>
</feature>
<feature type="compositionally biased region" description="Basic residues" evidence="1">
    <location>
        <begin position="180"/>
        <end position="202"/>
    </location>
</feature>
<keyword evidence="4" id="KW-1185">Reference proteome</keyword>
<feature type="region of interest" description="Disordered" evidence="1">
    <location>
        <begin position="80"/>
        <end position="229"/>
    </location>
</feature>
<proteinExistence type="predicted"/>
<name>A0A210R5Q7_MIZYE</name>
<dbReference type="EMBL" id="NEDP02000210">
    <property type="protein sequence ID" value="OWF56370.1"/>
    <property type="molecule type" value="Genomic_DNA"/>
</dbReference>
<sequence length="229" mass="26226">MAVTLGICLVVICAWAIDGYPAKVSEFQVNQLSKNEYEQKDVLFSTDMSNSLGPRRIVGPNVGQFRPESDWTYQLVDNLDGRSKRQKRQVKKSSEKRKVLPRKNKPVRGKKPNRERKPVQNRPKGLPQRQNEGIFKKSLRDILILGTKKESQKKGKPNGTRRKTPRRSNKGSFSIVPAKPKPRRGWRSRLRSRARAMARARARSGSGSRKPKSKKITRKTVRRGFVILD</sequence>
<evidence type="ECO:0000256" key="1">
    <source>
        <dbReference type="SAM" id="MobiDB-lite"/>
    </source>
</evidence>
<accession>A0A210R5Q7</accession>
<organism evidence="3 4">
    <name type="scientific">Mizuhopecten yessoensis</name>
    <name type="common">Japanese scallop</name>
    <name type="synonym">Patinopecten yessoensis</name>
    <dbReference type="NCBI Taxonomy" id="6573"/>
    <lineage>
        <taxon>Eukaryota</taxon>
        <taxon>Metazoa</taxon>
        <taxon>Spiralia</taxon>
        <taxon>Lophotrochozoa</taxon>
        <taxon>Mollusca</taxon>
        <taxon>Bivalvia</taxon>
        <taxon>Autobranchia</taxon>
        <taxon>Pteriomorphia</taxon>
        <taxon>Pectinida</taxon>
        <taxon>Pectinoidea</taxon>
        <taxon>Pectinidae</taxon>
        <taxon>Mizuhopecten</taxon>
    </lineage>
</organism>
<feature type="compositionally biased region" description="Basic residues" evidence="1">
    <location>
        <begin position="209"/>
        <end position="222"/>
    </location>
</feature>
<feature type="chain" id="PRO_5012125985" evidence="2">
    <location>
        <begin position="17"/>
        <end position="229"/>
    </location>
</feature>
<evidence type="ECO:0000313" key="4">
    <source>
        <dbReference type="Proteomes" id="UP000242188"/>
    </source>
</evidence>
<dbReference type="AlphaFoldDB" id="A0A210R5Q7"/>
<protein>
    <submittedName>
        <fullName evidence="3">Uncharacterized protein</fullName>
    </submittedName>
</protein>
<evidence type="ECO:0000256" key="2">
    <source>
        <dbReference type="SAM" id="SignalP"/>
    </source>
</evidence>